<reference evidence="2" key="1">
    <citation type="submission" date="2018-04" db="EMBL/GenBank/DDBJ databases">
        <title>Complete genome of Antarctic heterotrophic bacterium Hymenobacter nivis.</title>
        <authorList>
            <person name="Terashima M."/>
        </authorList>
    </citation>
    <scope>NUCLEOTIDE SEQUENCE [LARGE SCALE GENOMIC DNA]</scope>
    <source>
        <strain evidence="2">NBRC 111535</strain>
    </source>
</reference>
<gene>
    <name evidence="1" type="ORF">DDQ68_04515</name>
</gene>
<organism evidence="1 2">
    <name type="scientific">Hymenobacter nivis</name>
    <dbReference type="NCBI Taxonomy" id="1850093"/>
    <lineage>
        <taxon>Bacteria</taxon>
        <taxon>Pseudomonadati</taxon>
        <taxon>Bacteroidota</taxon>
        <taxon>Cytophagia</taxon>
        <taxon>Cytophagales</taxon>
        <taxon>Hymenobacteraceae</taxon>
        <taxon>Hymenobacter</taxon>
    </lineage>
</organism>
<protein>
    <submittedName>
        <fullName evidence="1">Uncharacterized protein</fullName>
    </submittedName>
</protein>
<evidence type="ECO:0000313" key="1">
    <source>
        <dbReference type="EMBL" id="AWM32121.1"/>
    </source>
</evidence>
<dbReference type="Proteomes" id="UP000245999">
    <property type="component" value="Chromosome"/>
</dbReference>
<dbReference type="EMBL" id="CP029145">
    <property type="protein sequence ID" value="AWM32121.1"/>
    <property type="molecule type" value="Genomic_DNA"/>
</dbReference>
<sequence>MSWKGAARSFAATARRIERDQQRRSRIAAQQFKQLQKEQVVTSAAQAVATYNDYLAVIGSVHHDCSPELNWAAVQQEKAPGVPTPSVEHERNAQAALAGYQPGFLDRLFKRGPKKQEQLAQAVATARQCDQQVTLEQQANHTRQYADWQERQELAAQVLAKNAEVYSSVLDAFAPFAGIEHLGSHLEFTFTADHVEVDVHVRTAEVIPDFVVSQLASGKLSRKKLSLSKFNELYQDLVCGALLRVAREVFAHLPVAQVVTHALVEQLNPATGQIERHVIASASMPRATLETLNFTALDPSDSMRNFTHTMKFTKTGGFQAVERVGLAAPVPSPRSRGSAEPLR</sequence>
<dbReference type="KEGG" id="hnv:DDQ68_04515"/>
<dbReference type="OrthoDB" id="983149at2"/>
<name>A0A2Z3GIS3_9BACT</name>
<dbReference type="AlphaFoldDB" id="A0A2Z3GIS3"/>
<evidence type="ECO:0000313" key="2">
    <source>
        <dbReference type="Proteomes" id="UP000245999"/>
    </source>
</evidence>
<proteinExistence type="predicted"/>
<accession>A0A2Z3GIS3</accession>
<keyword evidence="2" id="KW-1185">Reference proteome</keyword>
<dbReference type="RefSeq" id="WP_109655227.1">
    <property type="nucleotide sequence ID" value="NZ_CP029145.1"/>
</dbReference>